<dbReference type="Pfam" id="PF04055">
    <property type="entry name" value="Radical_SAM"/>
    <property type="match status" value="1"/>
</dbReference>
<dbReference type="Gene3D" id="3.20.20.70">
    <property type="entry name" value="Aldolase class I"/>
    <property type="match status" value="1"/>
</dbReference>
<keyword evidence="3" id="KW-0408">Iron</keyword>
<dbReference type="SUPFAM" id="SSF102114">
    <property type="entry name" value="Radical SAM enzymes"/>
    <property type="match status" value="1"/>
</dbReference>
<dbReference type="GO" id="GO:0046872">
    <property type="term" value="F:metal ion binding"/>
    <property type="evidence" value="ECO:0007669"/>
    <property type="project" value="UniProtKB-KW"/>
</dbReference>
<protein>
    <submittedName>
        <fullName evidence="6">Cyclic pyranopterin monophosphate synthase</fullName>
    </submittedName>
</protein>
<name>A0A2K9EPW9_9FIRM</name>
<keyword evidence="1" id="KW-0949">S-adenosyl-L-methionine</keyword>
<dbReference type="AlphaFoldDB" id="A0A2K9EPW9"/>
<dbReference type="InterPro" id="IPR013785">
    <property type="entry name" value="Aldolase_TIM"/>
</dbReference>
<gene>
    <name evidence="6" type="primary">moaA</name>
    <name evidence="6" type="ORF">HVS_13990</name>
</gene>
<organism evidence="6 7">
    <name type="scientific">Acetivibrio saccincola</name>
    <dbReference type="NCBI Taxonomy" id="1677857"/>
    <lineage>
        <taxon>Bacteria</taxon>
        <taxon>Bacillati</taxon>
        <taxon>Bacillota</taxon>
        <taxon>Clostridia</taxon>
        <taxon>Eubacteriales</taxon>
        <taxon>Oscillospiraceae</taxon>
        <taxon>Acetivibrio</taxon>
    </lineage>
</organism>
<evidence type="ECO:0000313" key="7">
    <source>
        <dbReference type="Proteomes" id="UP000233534"/>
    </source>
</evidence>
<accession>A0A2K9EPW9</accession>
<evidence type="ECO:0000259" key="5">
    <source>
        <dbReference type="SMART" id="SM00729"/>
    </source>
</evidence>
<dbReference type="GO" id="GO:0003824">
    <property type="term" value="F:catalytic activity"/>
    <property type="evidence" value="ECO:0007669"/>
    <property type="project" value="InterPro"/>
</dbReference>
<dbReference type="InterPro" id="IPR007197">
    <property type="entry name" value="rSAM"/>
</dbReference>
<dbReference type="CDD" id="cd01335">
    <property type="entry name" value="Radical_SAM"/>
    <property type="match status" value="1"/>
</dbReference>
<dbReference type="PANTHER" id="PTHR11228">
    <property type="entry name" value="RADICAL SAM DOMAIN PROTEIN"/>
    <property type="match status" value="1"/>
</dbReference>
<sequence length="302" mass="34330">MEKEYEIQIEIENKCYLDCLHCSSLSMRHSASNPFSEEELMNFFQLFNVPLHIYFTGGEPLANPNLTTLIKLVKSISTDVNVGVYTCGILKDTTSIDEEFAEKLKMVGLDDCYVSLYHCDSEKHDLITNRSGSYWATIQSIHNLIDKKIDVKVHLVINRYNYLELDKIITNTLNLGVKQVRLLRIVKAGAAVINWETVGLPFDEQNAVIKRIIDNIDKYSGCVTISGFPEEIACRPAPQAIKCQAGTHLLYVTNTKKIYPCACTKSDLTFLIGSINDLDKIKQYLEIQQDCLYNEYCLHPLL</sequence>
<keyword evidence="4" id="KW-0411">Iron-sulfur</keyword>
<dbReference type="GO" id="GO:0051536">
    <property type="term" value="F:iron-sulfur cluster binding"/>
    <property type="evidence" value="ECO:0007669"/>
    <property type="project" value="UniProtKB-KW"/>
</dbReference>
<keyword evidence="7" id="KW-1185">Reference proteome</keyword>
<dbReference type="SMART" id="SM00729">
    <property type="entry name" value="Elp3"/>
    <property type="match status" value="1"/>
</dbReference>
<dbReference type="PANTHER" id="PTHR11228:SF7">
    <property type="entry name" value="PQQA PEPTIDE CYCLASE"/>
    <property type="match status" value="1"/>
</dbReference>
<evidence type="ECO:0000256" key="3">
    <source>
        <dbReference type="ARBA" id="ARBA00023004"/>
    </source>
</evidence>
<dbReference type="SFLD" id="SFLDS00029">
    <property type="entry name" value="Radical_SAM"/>
    <property type="match status" value="1"/>
</dbReference>
<evidence type="ECO:0000256" key="2">
    <source>
        <dbReference type="ARBA" id="ARBA00022723"/>
    </source>
</evidence>
<dbReference type="InterPro" id="IPR058240">
    <property type="entry name" value="rSAM_sf"/>
</dbReference>
<dbReference type="KEGG" id="hsc:HVS_13990"/>
<reference evidence="6 7" key="1">
    <citation type="submission" date="2017-12" db="EMBL/GenBank/DDBJ databases">
        <title>Complete genome sequence of Herbivorax saccincola GGR1, a novel Cellulosome-producing hydrolytic bacterium in a thermophilic biogas plant, established by Illumina and Nanopore MinION sequencing.</title>
        <authorList>
            <person name="Pechtl A."/>
            <person name="Ruckert C."/>
            <person name="Koeck D.E."/>
            <person name="Maus I."/>
            <person name="Winkler A."/>
            <person name="Kalinowski J."/>
            <person name="Puhler A."/>
            <person name="Schwarz W.W."/>
            <person name="Zverlov V.V."/>
            <person name="Schluter A."/>
            <person name="Liebl W."/>
        </authorList>
    </citation>
    <scope>NUCLEOTIDE SEQUENCE [LARGE SCALE GENOMIC DNA]</scope>
    <source>
        <strain evidence="7">SR1</strain>
    </source>
</reference>
<feature type="domain" description="Elp3/MiaA/NifB-like radical SAM core" evidence="5">
    <location>
        <begin position="5"/>
        <end position="214"/>
    </location>
</feature>
<dbReference type="InterPro" id="IPR006638">
    <property type="entry name" value="Elp3/MiaA/NifB-like_rSAM"/>
</dbReference>
<dbReference type="RefSeq" id="WP_101303249.1">
    <property type="nucleotide sequence ID" value="NZ_CP025197.1"/>
</dbReference>
<proteinExistence type="predicted"/>
<dbReference type="Proteomes" id="UP000233534">
    <property type="component" value="Chromosome"/>
</dbReference>
<evidence type="ECO:0000313" key="6">
    <source>
        <dbReference type="EMBL" id="AUG58661.1"/>
    </source>
</evidence>
<dbReference type="InterPro" id="IPR050377">
    <property type="entry name" value="Radical_SAM_PqqE_MftC-like"/>
</dbReference>
<evidence type="ECO:0000256" key="1">
    <source>
        <dbReference type="ARBA" id="ARBA00022691"/>
    </source>
</evidence>
<keyword evidence="2" id="KW-0479">Metal-binding</keyword>
<dbReference type="SFLD" id="SFLDG01067">
    <property type="entry name" value="SPASM/twitch_domain_containing"/>
    <property type="match status" value="1"/>
</dbReference>
<dbReference type="EMBL" id="CP025197">
    <property type="protein sequence ID" value="AUG58661.1"/>
    <property type="molecule type" value="Genomic_DNA"/>
</dbReference>
<evidence type="ECO:0000256" key="4">
    <source>
        <dbReference type="ARBA" id="ARBA00023014"/>
    </source>
</evidence>